<reference evidence="9" key="1">
    <citation type="submission" date="2016-04" db="EMBL/GenBank/DDBJ databases">
        <authorList>
            <person name="Nguyen H.D."/>
            <person name="Samba Siva P."/>
            <person name="Cullis J."/>
            <person name="Levesque C.A."/>
            <person name="Hambleton S."/>
        </authorList>
    </citation>
    <scope>NUCLEOTIDE SEQUENCE</scope>
    <source>
        <strain evidence="9">DAOMC 236416</strain>
    </source>
</reference>
<dbReference type="Proteomes" id="UP000077521">
    <property type="component" value="Unassembled WGS sequence"/>
</dbReference>
<evidence type="ECO:0000313" key="9">
    <source>
        <dbReference type="EMBL" id="KAE8249070.1"/>
    </source>
</evidence>
<dbReference type="GO" id="GO:0005886">
    <property type="term" value="C:plasma membrane"/>
    <property type="evidence" value="ECO:0007669"/>
    <property type="project" value="TreeGrafter"/>
</dbReference>
<dbReference type="PANTHER" id="PTHR43829">
    <property type="entry name" value="AQUAPORIN OR AQUAGLYCEROPORIN RELATED"/>
    <property type="match status" value="1"/>
</dbReference>
<feature type="transmembrane region" description="Helical" evidence="8">
    <location>
        <begin position="300"/>
        <end position="319"/>
    </location>
</feature>
<evidence type="ECO:0000256" key="6">
    <source>
        <dbReference type="ARBA" id="ARBA00023136"/>
    </source>
</evidence>
<evidence type="ECO:0000256" key="4">
    <source>
        <dbReference type="ARBA" id="ARBA00022737"/>
    </source>
</evidence>
<reference evidence="9" key="2">
    <citation type="journal article" date="2019" name="IMA Fungus">
        <title>Genome sequencing and comparison of five Tilletia species to identify candidate genes for the detection of regulated species infecting wheat.</title>
        <authorList>
            <person name="Nguyen H.D.T."/>
            <person name="Sultana T."/>
            <person name="Kesanakurti P."/>
            <person name="Hambleton S."/>
        </authorList>
    </citation>
    <scope>NUCLEOTIDE SEQUENCE</scope>
    <source>
        <strain evidence="9">DAOMC 236416</strain>
    </source>
</reference>
<feature type="compositionally biased region" description="Pro residues" evidence="7">
    <location>
        <begin position="418"/>
        <end position="432"/>
    </location>
</feature>
<feature type="transmembrane region" description="Helical" evidence="8">
    <location>
        <begin position="216"/>
        <end position="235"/>
    </location>
</feature>
<feature type="compositionally biased region" description="Polar residues" evidence="7">
    <location>
        <begin position="16"/>
        <end position="32"/>
    </location>
</feature>
<dbReference type="GO" id="GO:0015254">
    <property type="term" value="F:glycerol channel activity"/>
    <property type="evidence" value="ECO:0007669"/>
    <property type="project" value="TreeGrafter"/>
</dbReference>
<keyword evidence="2" id="KW-0813">Transport</keyword>
<dbReference type="EMBL" id="LWDF02000411">
    <property type="protein sequence ID" value="KAE8249070.1"/>
    <property type="molecule type" value="Genomic_DNA"/>
</dbReference>
<feature type="compositionally biased region" description="Polar residues" evidence="7">
    <location>
        <begin position="402"/>
        <end position="414"/>
    </location>
</feature>
<keyword evidence="3 8" id="KW-0812">Transmembrane</keyword>
<dbReference type="SUPFAM" id="SSF81338">
    <property type="entry name" value="Aquaporin-like"/>
    <property type="match status" value="1"/>
</dbReference>
<dbReference type="InterPro" id="IPR050363">
    <property type="entry name" value="MIP/Aquaporin"/>
</dbReference>
<organism evidence="9 10">
    <name type="scientific">Tilletia indica</name>
    <dbReference type="NCBI Taxonomy" id="43049"/>
    <lineage>
        <taxon>Eukaryota</taxon>
        <taxon>Fungi</taxon>
        <taxon>Dikarya</taxon>
        <taxon>Basidiomycota</taxon>
        <taxon>Ustilaginomycotina</taxon>
        <taxon>Exobasidiomycetes</taxon>
        <taxon>Tilletiales</taxon>
        <taxon>Tilletiaceae</taxon>
        <taxon>Tilletia</taxon>
    </lineage>
</organism>
<evidence type="ECO:0000256" key="3">
    <source>
        <dbReference type="ARBA" id="ARBA00022692"/>
    </source>
</evidence>
<feature type="compositionally biased region" description="Gly residues" evidence="7">
    <location>
        <begin position="630"/>
        <end position="642"/>
    </location>
</feature>
<evidence type="ECO:0000313" key="10">
    <source>
        <dbReference type="Proteomes" id="UP000077521"/>
    </source>
</evidence>
<evidence type="ECO:0000256" key="7">
    <source>
        <dbReference type="SAM" id="MobiDB-lite"/>
    </source>
</evidence>
<keyword evidence="10" id="KW-1185">Reference proteome</keyword>
<dbReference type="PANTHER" id="PTHR43829:SF14">
    <property type="entry name" value="AQUAPORIN 3"/>
    <property type="match status" value="1"/>
</dbReference>
<proteinExistence type="predicted"/>
<sequence>MASAFSNDSLHYRNARPTQTPRDASASANGTATADLDDMQPYRIELWRARFDNFKTATTTRKVMLSALVEVTGVFLYSFFTFCAAFGVALAGAATGTPPDLPMVNLISGLVCIITVWLALAVCMPSTRGYFHPCFTVLASATGLCSWAECPVYILAQIFGAFLSSVAAIGVSWDSIRPLWDLHKAGVLPPSMIWSSSGVADVVSNFKPDHMSWGPIMLNQTALCFVMSLVVCGSLDSTNPFAAPTLAPFMVGAMFGLGMLANINSYATDNPSLWIGGRLGCAAVFGHFDRCFPTADTFNTILSPFMGVGLGFLFYFGFLGDTRRPPAHQIVRQAEEEAHVLAQVAQKMAYEARAMKKERQDALKMREVEFERQSRVFSPARSSAHEQQRQHQPQQQQKRESGQQYHPQVRSPTFASPRRPPIPPRSPSPPDAPALEPAEPFHDFNPLTTTSTASTMTRVGLLHSTANKTHAAAGSNALLGVSSLGLMPGSNSGSYFDSETEHVCFENNETRHHHHHQHPPRGIITTREEEVSTPTSFHPPRPTSAASNYSNSMTPGRGTAGGGVGEEVVMDGQVQQETMLVSTPVKSQPYNPNSLSHPPQYQYQQHNYTNSASSATSSQIVEHHAAAFGNGSGNGGGGGGNGAMRCSPRPRAPMSPVQE</sequence>
<evidence type="ECO:0000256" key="8">
    <source>
        <dbReference type="SAM" id="Phobius"/>
    </source>
</evidence>
<feature type="transmembrane region" description="Helical" evidence="8">
    <location>
        <begin position="241"/>
        <end position="260"/>
    </location>
</feature>
<accession>A0A8T8SWR9</accession>
<dbReference type="AlphaFoldDB" id="A0A8T8SWR9"/>
<protein>
    <recommendedName>
        <fullName evidence="11">Aquaporin</fullName>
    </recommendedName>
</protein>
<comment type="subcellular location">
    <subcellularLocation>
        <location evidence="1">Membrane</location>
        <topology evidence="1">Multi-pass membrane protein</topology>
    </subcellularLocation>
</comment>
<dbReference type="InterPro" id="IPR023271">
    <property type="entry name" value="Aquaporin-like"/>
</dbReference>
<dbReference type="GO" id="GO:0015250">
    <property type="term" value="F:water channel activity"/>
    <property type="evidence" value="ECO:0007669"/>
    <property type="project" value="TreeGrafter"/>
</dbReference>
<feature type="transmembrane region" description="Helical" evidence="8">
    <location>
        <begin position="63"/>
        <end position="91"/>
    </location>
</feature>
<keyword evidence="5 8" id="KW-1133">Transmembrane helix</keyword>
<keyword evidence="4" id="KW-0677">Repeat</keyword>
<name>A0A8T8SWR9_9BASI</name>
<evidence type="ECO:0008006" key="11">
    <source>
        <dbReference type="Google" id="ProtNLM"/>
    </source>
</evidence>
<gene>
    <name evidence="9" type="ORF">A4X13_0g5349</name>
</gene>
<feature type="region of interest" description="Disordered" evidence="7">
    <location>
        <begin position="532"/>
        <end position="560"/>
    </location>
</feature>
<dbReference type="Gene3D" id="1.20.1080.10">
    <property type="entry name" value="Glycerol uptake facilitator protein"/>
    <property type="match status" value="1"/>
</dbReference>
<evidence type="ECO:0000256" key="2">
    <source>
        <dbReference type="ARBA" id="ARBA00022448"/>
    </source>
</evidence>
<feature type="compositionally biased region" description="Polar residues" evidence="7">
    <location>
        <begin position="544"/>
        <end position="554"/>
    </location>
</feature>
<feature type="region of interest" description="Disordered" evidence="7">
    <location>
        <begin position="1"/>
        <end position="33"/>
    </location>
</feature>
<keyword evidence="6 8" id="KW-0472">Membrane</keyword>
<feature type="transmembrane region" description="Helical" evidence="8">
    <location>
        <begin position="154"/>
        <end position="173"/>
    </location>
</feature>
<feature type="region of interest" description="Disordered" evidence="7">
    <location>
        <begin position="374"/>
        <end position="450"/>
    </location>
</feature>
<evidence type="ECO:0000256" key="1">
    <source>
        <dbReference type="ARBA" id="ARBA00004141"/>
    </source>
</evidence>
<comment type="caution">
    <text evidence="9">The sequence shown here is derived from an EMBL/GenBank/DDBJ whole genome shotgun (WGS) entry which is preliminary data.</text>
</comment>
<feature type="transmembrane region" description="Helical" evidence="8">
    <location>
        <begin position="103"/>
        <end position="123"/>
    </location>
</feature>
<feature type="region of interest" description="Disordered" evidence="7">
    <location>
        <begin position="627"/>
        <end position="659"/>
    </location>
</feature>
<evidence type="ECO:0000256" key="5">
    <source>
        <dbReference type="ARBA" id="ARBA00022989"/>
    </source>
</evidence>